<dbReference type="Proteomes" id="UP000707071">
    <property type="component" value="Unassembled WGS sequence"/>
</dbReference>
<organism evidence="1 2">
    <name type="scientific">Claviceps aff. purpurea</name>
    <dbReference type="NCBI Taxonomy" id="1967640"/>
    <lineage>
        <taxon>Eukaryota</taxon>
        <taxon>Fungi</taxon>
        <taxon>Dikarya</taxon>
        <taxon>Ascomycota</taxon>
        <taxon>Pezizomycotina</taxon>
        <taxon>Sordariomycetes</taxon>
        <taxon>Hypocreomycetidae</taxon>
        <taxon>Hypocreales</taxon>
        <taxon>Clavicipitaceae</taxon>
        <taxon>Claviceps</taxon>
    </lineage>
</organism>
<protein>
    <submittedName>
        <fullName evidence="1">Uncharacterized protein</fullName>
    </submittedName>
</protein>
<evidence type="ECO:0000313" key="2">
    <source>
        <dbReference type="Proteomes" id="UP000707071"/>
    </source>
</evidence>
<comment type="caution">
    <text evidence="1">The sequence shown here is derived from an EMBL/GenBank/DDBJ whole genome shotgun (WGS) entry which is preliminary data.</text>
</comment>
<proteinExistence type="predicted"/>
<evidence type="ECO:0000313" key="1">
    <source>
        <dbReference type="EMBL" id="KAG6287097.1"/>
    </source>
</evidence>
<name>A0A9P7TW55_9HYPO</name>
<dbReference type="AlphaFoldDB" id="A0A9P7TW55"/>
<sequence length="70" mass="7560">MNSFIARTVARRTFSHLTTAAQKRPFQKSTGAGWAAEGKRVAKQAALWLPGISVVLGWPMIAKAVLDGHV</sequence>
<keyword evidence="2" id="KW-1185">Reference proteome</keyword>
<reference evidence="1 2" key="1">
    <citation type="journal article" date="2020" name="bioRxiv">
        <title>Whole genome comparisons of ergot fungi reveals the divergence and evolution of species within the genus Claviceps are the result of varying mechanisms driving genome evolution and host range expansion.</title>
        <authorList>
            <person name="Wyka S.A."/>
            <person name="Mondo S.J."/>
            <person name="Liu M."/>
            <person name="Dettman J."/>
            <person name="Nalam V."/>
            <person name="Broders K.D."/>
        </authorList>
    </citation>
    <scope>NUCLEOTIDE SEQUENCE [LARGE SCALE GENOMIC DNA]</scope>
    <source>
        <strain evidence="1 2">Clav52</strain>
    </source>
</reference>
<accession>A0A9P7TW55</accession>
<gene>
    <name evidence="1" type="ORF">E4U09_006351</name>
</gene>
<dbReference type="EMBL" id="SRRH01000579">
    <property type="protein sequence ID" value="KAG6287097.1"/>
    <property type="molecule type" value="Genomic_DNA"/>
</dbReference>